<dbReference type="InterPro" id="IPR001387">
    <property type="entry name" value="Cro/C1-type_HTH"/>
</dbReference>
<gene>
    <name evidence="4" type="ORF">FRZ03_27930</name>
</gene>
<dbReference type="SUPFAM" id="SSF82171">
    <property type="entry name" value="DPP6 N-terminal domain-like"/>
    <property type="match status" value="2"/>
</dbReference>
<evidence type="ECO:0000313" key="4">
    <source>
        <dbReference type="EMBL" id="TWV34710.1"/>
    </source>
</evidence>
<proteinExistence type="predicted"/>
<dbReference type="InterPro" id="IPR015943">
    <property type="entry name" value="WD40/YVTN_repeat-like_dom_sf"/>
</dbReference>
<evidence type="ECO:0000256" key="2">
    <source>
        <dbReference type="SAM" id="MobiDB-lite"/>
    </source>
</evidence>
<dbReference type="PANTHER" id="PTHR19879:SF9">
    <property type="entry name" value="TRANSCRIPTION INITIATION FACTOR TFIID SUBUNIT 5"/>
    <property type="match status" value="1"/>
</dbReference>
<keyword evidence="5" id="KW-1185">Reference proteome</keyword>
<evidence type="ECO:0000313" key="5">
    <source>
        <dbReference type="Proteomes" id="UP000320481"/>
    </source>
</evidence>
<feature type="domain" description="HTH cro/C1-type" evidence="3">
    <location>
        <begin position="44"/>
        <end position="100"/>
    </location>
</feature>
<accession>A0A5C6J0Z4</accession>
<dbReference type="InterPro" id="IPR049052">
    <property type="entry name" value="nSTAND1"/>
</dbReference>
<feature type="repeat" description="WD" evidence="1">
    <location>
        <begin position="1209"/>
        <end position="1243"/>
    </location>
</feature>
<feature type="region of interest" description="Disordered" evidence="2">
    <location>
        <begin position="1"/>
        <end position="39"/>
    </location>
</feature>
<dbReference type="PROSITE" id="PS50082">
    <property type="entry name" value="WD_REPEATS_2"/>
    <property type="match status" value="1"/>
</dbReference>
<dbReference type="EMBL" id="VOGW01000170">
    <property type="protein sequence ID" value="TWV34710.1"/>
    <property type="molecule type" value="Genomic_DNA"/>
</dbReference>
<dbReference type="PROSITE" id="PS50294">
    <property type="entry name" value="WD_REPEATS_REGION"/>
    <property type="match status" value="1"/>
</dbReference>
<dbReference type="SUPFAM" id="SSF52540">
    <property type="entry name" value="P-loop containing nucleoside triphosphate hydrolases"/>
    <property type="match status" value="1"/>
</dbReference>
<dbReference type="PANTHER" id="PTHR19879">
    <property type="entry name" value="TRANSCRIPTION INITIATION FACTOR TFIID"/>
    <property type="match status" value="1"/>
</dbReference>
<dbReference type="SMART" id="SM00530">
    <property type="entry name" value="HTH_XRE"/>
    <property type="match status" value="1"/>
</dbReference>
<dbReference type="GO" id="GO:0003677">
    <property type="term" value="F:DNA binding"/>
    <property type="evidence" value="ECO:0007669"/>
    <property type="project" value="UniProtKB-KW"/>
</dbReference>
<dbReference type="Pfam" id="PF00400">
    <property type="entry name" value="WD40"/>
    <property type="match status" value="2"/>
</dbReference>
<dbReference type="Proteomes" id="UP000320481">
    <property type="component" value="Unassembled WGS sequence"/>
</dbReference>
<keyword evidence="4" id="KW-0238">DNA-binding</keyword>
<dbReference type="CDD" id="cd00093">
    <property type="entry name" value="HTH_XRE"/>
    <property type="match status" value="1"/>
</dbReference>
<protein>
    <submittedName>
        <fullName evidence="4">DNA-binding protein</fullName>
    </submittedName>
</protein>
<feature type="region of interest" description="Disordered" evidence="2">
    <location>
        <begin position="54"/>
        <end position="75"/>
    </location>
</feature>
<dbReference type="InterPro" id="IPR001680">
    <property type="entry name" value="WD40_rpt"/>
</dbReference>
<dbReference type="Gene3D" id="3.40.50.300">
    <property type="entry name" value="P-loop containing nucleotide triphosphate hydrolases"/>
    <property type="match status" value="1"/>
</dbReference>
<evidence type="ECO:0000256" key="1">
    <source>
        <dbReference type="PROSITE-ProRule" id="PRU00221"/>
    </source>
</evidence>
<dbReference type="Gene3D" id="2.130.10.10">
    <property type="entry name" value="YVTN repeat-like/Quinoprotein amine dehydrogenase"/>
    <property type="match status" value="4"/>
</dbReference>
<organism evidence="4 5">
    <name type="scientific">Streptomyces misionensis</name>
    <dbReference type="NCBI Taxonomy" id="67331"/>
    <lineage>
        <taxon>Bacteria</taxon>
        <taxon>Bacillati</taxon>
        <taxon>Actinomycetota</taxon>
        <taxon>Actinomycetes</taxon>
        <taxon>Kitasatosporales</taxon>
        <taxon>Streptomycetaceae</taxon>
        <taxon>Streptomyces</taxon>
    </lineage>
</organism>
<sequence length="1313" mass="140576">MRSVPVIAPRPPGEAAGRRGPSMAGRPERPLDPSAGPVAGLAAELRKLRAEAGSPTYRAMAQRTGQGASTLSQAAAGERLPTLPVTLAYVRACGGDPAEWEQRWRQAAAEAAAEPRAEDEDAEPPYRGLARFEPGDTDLFFGRDQLTDRLLELATARRFTAVFGPSGSGKSSLLRAGLRPRLRALDGAGPRPAALRVLTPGEHPLSTHAQRLTPKEGAGETWLIVDQFEELYTLCHDPVERDQFLDRLLAAADPASRLRVVIAVRADFLGRCAEHSALTAMLQDSSVLVGPMSRGELREAVIKPAQACGLIVERSLTARILDEVDGEPGALPLMSHALLETWHRRKGRALTETAYEAAGGLQGAIVRTAEGVYDSMSPAQAELTRSVLLRLVTPGDGTPDTRRPVQRKELDFADAAEIATVLDRLTHARLLTLDDDTVDLAHEALITAWPRLHAWIDSERSRLRLHRRLTEDAQAWNDLGRDPGALYRGTRLAAAEEAFAQPGGRADFTGLEKSFLDAGLETREREQRATLRSARRLRRLLVSVSVLAVLAVLAGLLGWQQSRAAEAERVRTEARRLAAVADTLRLSDPATAMKLSVTAWKIADLPETRSALLAAAAQLPQDAFHVPDSTLALAGLTKDGHILVTLRDGQVERWDVRTHHRLSRFTVPAQDNPAFALSPDGKRLAISTTSGIQLYSTKTGLPDSPMLRPPGPAEEVAFSASGRTLLVTAGTACEKNGSQEFDHPLHAAQLWDLHRRTVLFETCTRASWSGDADLAETIQGTSDIHTFIQVNSHSILAISRDDRLVAVCRPDGGVQVWQVAGRRRRLPGPWEKTSSASGCPAATAFTPDGHALVLTTGDGLTMWNVTTGRATGTFAHKGVQEIDFSTDGQLFATTDDRDVLLWRADHPAAPVLASTLPHQSSPSMVRFDRTDGVIRYTSGSFDTTVWSMSLGHADDSGWHADSATAAAFSPDGTRLATARQTGGTHRLTLRDVPTGHSTAVPLPTAPCAVDAVFPQDNDSEAICGDVLAFGPDNQTFAYSGGGGDTNVATTLAVLDSRDMTRHRVLRLPGTDEDADTVDGLAISPDGSTVLASLSYDHTELWDLHRRTRTARLPDVAGTLSLTPDGRLLATSEGDIVRLPSRKRTSHTLTSNQTTVVAQDTVGGHLAAGDEAGGVTLWDGTAAHRLGDLTAVPDPTEPADANGDRATAGVSALVFSHNGTILAVGAEDGTVRLWDVPSRKPVGGTLHTDSGSIMALAFSAGDRTLHVAGEHVPLLAYELAPSRTVANLCGRMGAGLSRAEWASYVDSVAYRRSC</sequence>
<keyword evidence="1" id="KW-0853">WD repeat</keyword>
<dbReference type="InterPro" id="IPR027417">
    <property type="entry name" value="P-loop_NTPase"/>
</dbReference>
<dbReference type="Pfam" id="PF20703">
    <property type="entry name" value="nSTAND1"/>
    <property type="match status" value="1"/>
</dbReference>
<comment type="caution">
    <text evidence="4">The sequence shown here is derived from an EMBL/GenBank/DDBJ whole genome shotgun (WGS) entry which is preliminary data.</text>
</comment>
<dbReference type="SMART" id="SM00320">
    <property type="entry name" value="WD40"/>
    <property type="match status" value="6"/>
</dbReference>
<evidence type="ECO:0000259" key="3">
    <source>
        <dbReference type="SMART" id="SM00530"/>
    </source>
</evidence>
<reference evidence="4" key="1">
    <citation type="journal article" date="2019" name="Microbiol. Resour. Announc.">
        <title>Draft Genomic Sequences of Streptomyces misionensis and Streptomyces albidoflavus, bacteria applied for phytopathogen biocontrol.</title>
        <authorList>
            <person name="Pylro V."/>
            <person name="Dias A."/>
            <person name="Andreote F."/>
            <person name="Varani A."/>
            <person name="Andreote C."/>
            <person name="Bernardo E."/>
            <person name="Martins T."/>
        </authorList>
    </citation>
    <scope>NUCLEOTIDE SEQUENCE [LARGE SCALE GENOMIC DNA]</scope>
    <source>
        <strain evidence="4">66</strain>
    </source>
</reference>
<feature type="compositionally biased region" description="Polar residues" evidence="2">
    <location>
        <begin position="63"/>
        <end position="73"/>
    </location>
</feature>
<name>A0A5C6J0Z4_9ACTN</name>
<feature type="region of interest" description="Disordered" evidence="2">
    <location>
        <begin position="106"/>
        <end position="126"/>
    </location>
</feature>